<dbReference type="Proteomes" id="UP001234989">
    <property type="component" value="Chromosome 1"/>
</dbReference>
<dbReference type="SUPFAM" id="SSF56672">
    <property type="entry name" value="DNA/RNA polymerases"/>
    <property type="match status" value="1"/>
</dbReference>
<keyword evidence="3" id="KW-1185">Reference proteome</keyword>
<gene>
    <name evidence="2" type="ORF">MTR67_003093</name>
</gene>
<protein>
    <recommendedName>
        <fullName evidence="1">Reverse transcriptase Ty1/copia-type domain-containing protein</fullName>
    </recommendedName>
</protein>
<feature type="domain" description="Reverse transcriptase Ty1/copia-type" evidence="1">
    <location>
        <begin position="4"/>
        <end position="207"/>
    </location>
</feature>
<dbReference type="EMBL" id="CP133612">
    <property type="protein sequence ID" value="WMV09708.1"/>
    <property type="molecule type" value="Genomic_DNA"/>
</dbReference>
<dbReference type="PANTHER" id="PTHR43383">
    <property type="entry name" value="NODULIN 6"/>
    <property type="match status" value="1"/>
</dbReference>
<dbReference type="PANTHER" id="PTHR43383:SF2">
    <property type="entry name" value="AMIDOHYDROLASE 2 FAMILY PROTEIN"/>
    <property type="match status" value="1"/>
</dbReference>
<name>A0AAF0PRS4_SOLVR</name>
<organism evidence="2 3">
    <name type="scientific">Solanum verrucosum</name>
    <dbReference type="NCBI Taxonomy" id="315347"/>
    <lineage>
        <taxon>Eukaryota</taxon>
        <taxon>Viridiplantae</taxon>
        <taxon>Streptophyta</taxon>
        <taxon>Embryophyta</taxon>
        <taxon>Tracheophyta</taxon>
        <taxon>Spermatophyta</taxon>
        <taxon>Magnoliopsida</taxon>
        <taxon>eudicotyledons</taxon>
        <taxon>Gunneridae</taxon>
        <taxon>Pentapetalae</taxon>
        <taxon>asterids</taxon>
        <taxon>lamiids</taxon>
        <taxon>Solanales</taxon>
        <taxon>Solanaceae</taxon>
        <taxon>Solanoideae</taxon>
        <taxon>Solaneae</taxon>
        <taxon>Solanum</taxon>
    </lineage>
</organism>
<dbReference type="AlphaFoldDB" id="A0AAF0PRS4"/>
<evidence type="ECO:0000313" key="3">
    <source>
        <dbReference type="Proteomes" id="UP001234989"/>
    </source>
</evidence>
<sequence>MIERFKARLVAKGYTQTYGINYTETFPPVAKINTVRVILSLAANFVWPLQQFDVKIAFLHGELSEEVYMDYPPGYKISISHDYRVCRLKKSLYGPKQSPRARFGKFTKSMKAIGYTQSNTDQTLFLKGQQGKITALVVYVDDMVVTGNDPEERKALQSYLSKEFKMKDLVPLKQWVKMPKMNLFIIAGANRLFLTPHTGKMRKKINCEDLTFGELQIPLYLTFECILPYWKLEVARSLVNMNVVRVDLWDAMKKNGINRYEGGNFTV</sequence>
<dbReference type="InterPro" id="IPR043502">
    <property type="entry name" value="DNA/RNA_pol_sf"/>
</dbReference>
<evidence type="ECO:0000313" key="2">
    <source>
        <dbReference type="EMBL" id="WMV09708.1"/>
    </source>
</evidence>
<accession>A0AAF0PRS4</accession>
<proteinExistence type="predicted"/>
<reference evidence="2" key="1">
    <citation type="submission" date="2023-08" db="EMBL/GenBank/DDBJ databases">
        <title>A de novo genome assembly of Solanum verrucosum Schlechtendal, a Mexican diploid species geographically isolated from the other diploid A-genome species in potato relatives.</title>
        <authorList>
            <person name="Hosaka K."/>
        </authorList>
    </citation>
    <scope>NUCLEOTIDE SEQUENCE</scope>
    <source>
        <tissue evidence="2">Young leaves</tissue>
    </source>
</reference>
<dbReference type="Pfam" id="PF07727">
    <property type="entry name" value="RVT_2"/>
    <property type="match status" value="1"/>
</dbReference>
<evidence type="ECO:0000259" key="1">
    <source>
        <dbReference type="Pfam" id="PF07727"/>
    </source>
</evidence>
<dbReference type="InterPro" id="IPR013103">
    <property type="entry name" value="RVT_2"/>
</dbReference>